<name>A0ABZ2CX78_9BACI</name>
<organism evidence="2 3">
    <name type="scientific">Shouchella rhizosphaerae</name>
    <dbReference type="NCBI Taxonomy" id="866786"/>
    <lineage>
        <taxon>Bacteria</taxon>
        <taxon>Bacillati</taxon>
        <taxon>Bacillota</taxon>
        <taxon>Bacilli</taxon>
        <taxon>Bacillales</taxon>
        <taxon>Bacillaceae</taxon>
        <taxon>Shouchella</taxon>
    </lineage>
</organism>
<dbReference type="PANTHER" id="PTHR43415">
    <property type="entry name" value="SPERMIDINE N(1)-ACETYLTRANSFERASE"/>
    <property type="match status" value="1"/>
</dbReference>
<sequence>MKEMAIAPISIKYSKHLWKWVFSQDDPEWKQWDAPYFEHHSLPYDAFREKAENWVNRQDVQGIFVEDELIGTVSYYWECEKTRWLELGIVIFNPAYWNGGYGTEALRRWSAIVFHMHPQIERVGFTTWSGNKRMIAVGEKLGFSREARIRKVRYYQGVYYDSIRYGLTREEWNTRQNQR</sequence>
<keyword evidence="2" id="KW-0808">Transferase</keyword>
<evidence type="ECO:0000313" key="3">
    <source>
        <dbReference type="Proteomes" id="UP001341136"/>
    </source>
</evidence>
<dbReference type="EMBL" id="CP144921">
    <property type="protein sequence ID" value="WWA29975.1"/>
    <property type="molecule type" value="Genomic_DNA"/>
</dbReference>
<keyword evidence="3" id="KW-1185">Reference proteome</keyword>
<dbReference type="EC" id="2.-.-.-" evidence="2"/>
<dbReference type="Proteomes" id="UP001341136">
    <property type="component" value="Chromosome"/>
</dbReference>
<dbReference type="SUPFAM" id="SSF55729">
    <property type="entry name" value="Acyl-CoA N-acyltransferases (Nat)"/>
    <property type="match status" value="1"/>
</dbReference>
<protein>
    <submittedName>
        <fullName evidence="2">GNAT family protein</fullName>
        <ecNumber evidence="2">2.-.-.-</ecNumber>
    </submittedName>
</protein>
<dbReference type="PANTHER" id="PTHR43415:SF4">
    <property type="entry name" value="N-ACETYLTRANSFERASE DOMAIN-CONTAINING PROTEIN"/>
    <property type="match status" value="1"/>
</dbReference>
<proteinExistence type="predicted"/>
<feature type="domain" description="N-acetyltransferase" evidence="1">
    <location>
        <begin position="9"/>
        <end position="170"/>
    </location>
</feature>
<evidence type="ECO:0000259" key="1">
    <source>
        <dbReference type="PROSITE" id="PS51186"/>
    </source>
</evidence>
<dbReference type="GO" id="GO:0016740">
    <property type="term" value="F:transferase activity"/>
    <property type="evidence" value="ECO:0007669"/>
    <property type="project" value="UniProtKB-KW"/>
</dbReference>
<dbReference type="PROSITE" id="PS51186">
    <property type="entry name" value="GNAT"/>
    <property type="match status" value="1"/>
</dbReference>
<dbReference type="Pfam" id="PF13302">
    <property type="entry name" value="Acetyltransf_3"/>
    <property type="match status" value="1"/>
</dbReference>
<accession>A0ABZ2CX78</accession>
<evidence type="ECO:0000313" key="2">
    <source>
        <dbReference type="EMBL" id="WWA29975.1"/>
    </source>
</evidence>
<gene>
    <name evidence="2" type="ORF">V5G21_20075</name>
</gene>
<dbReference type="RefSeq" id="WP_035201347.1">
    <property type="nucleotide sequence ID" value="NZ_CP144921.1"/>
</dbReference>
<reference evidence="2 3" key="1">
    <citation type="submission" date="2024-01" db="EMBL/GenBank/DDBJ databases">
        <title>Culturomics analysis of mouse respiratory tract.</title>
        <authorList>
            <person name="Phillips A.M."/>
            <person name="Collette N.M."/>
            <person name="Mageeney C.M."/>
            <person name="Sinha A."/>
            <person name="Hern K.E."/>
            <person name="Arkin A.P."/>
            <person name="Williams K.P."/>
            <person name="Branda S."/>
        </authorList>
    </citation>
    <scope>NUCLEOTIDE SEQUENCE [LARGE SCALE GENOMIC DNA]</scope>
    <source>
        <strain evidence="2 3">CP20</strain>
    </source>
</reference>
<dbReference type="InterPro" id="IPR016181">
    <property type="entry name" value="Acyl_CoA_acyltransferase"/>
</dbReference>
<dbReference type="InterPro" id="IPR000182">
    <property type="entry name" value="GNAT_dom"/>
</dbReference>
<dbReference type="Gene3D" id="3.40.630.30">
    <property type="match status" value="1"/>
</dbReference>